<sequence>MESDVRKRLRPSIDPCVPSSSRPAVSRCSAPDATRAQSTEPSLIRTMGVAFTSTVGIYSSSEIVLGRMPSGILRAAYFGLTGNWAKWPRTVSYSKLLNVYMVCVGVRRVA</sequence>
<dbReference type="EMBL" id="BRPK01000004">
    <property type="protein sequence ID" value="GLB38051.1"/>
    <property type="molecule type" value="Genomic_DNA"/>
</dbReference>
<protein>
    <submittedName>
        <fullName evidence="2">Uncharacterized protein</fullName>
    </submittedName>
</protein>
<reference evidence="2" key="1">
    <citation type="submission" date="2022-07" db="EMBL/GenBank/DDBJ databases">
        <title>The genome of Lyophyllum shimeji provides insight into the initial evolution of ectomycorrhizal fungal genome.</title>
        <authorList>
            <person name="Kobayashi Y."/>
            <person name="Shibata T."/>
            <person name="Hirakawa H."/>
            <person name="Shigenobu S."/>
            <person name="Nishiyama T."/>
            <person name="Yamada A."/>
            <person name="Hasebe M."/>
            <person name="Kawaguchi M."/>
        </authorList>
    </citation>
    <scope>NUCLEOTIDE SEQUENCE</scope>
    <source>
        <strain evidence="2">AT787</strain>
    </source>
</reference>
<feature type="region of interest" description="Disordered" evidence="1">
    <location>
        <begin position="1"/>
        <end position="39"/>
    </location>
</feature>
<evidence type="ECO:0000313" key="3">
    <source>
        <dbReference type="Proteomes" id="UP001063166"/>
    </source>
</evidence>
<keyword evidence="3" id="KW-1185">Reference proteome</keyword>
<dbReference type="AlphaFoldDB" id="A0A9P3UP88"/>
<name>A0A9P3UP88_LYOSH</name>
<dbReference type="Proteomes" id="UP001063166">
    <property type="component" value="Unassembled WGS sequence"/>
</dbReference>
<evidence type="ECO:0000313" key="2">
    <source>
        <dbReference type="EMBL" id="GLB38051.1"/>
    </source>
</evidence>
<accession>A0A9P3UP88</accession>
<organism evidence="2 3">
    <name type="scientific">Lyophyllum shimeji</name>
    <name type="common">Hon-shimeji</name>
    <name type="synonym">Tricholoma shimeji</name>
    <dbReference type="NCBI Taxonomy" id="47721"/>
    <lineage>
        <taxon>Eukaryota</taxon>
        <taxon>Fungi</taxon>
        <taxon>Dikarya</taxon>
        <taxon>Basidiomycota</taxon>
        <taxon>Agaricomycotina</taxon>
        <taxon>Agaricomycetes</taxon>
        <taxon>Agaricomycetidae</taxon>
        <taxon>Agaricales</taxon>
        <taxon>Tricholomatineae</taxon>
        <taxon>Lyophyllaceae</taxon>
        <taxon>Lyophyllum</taxon>
    </lineage>
</organism>
<proteinExistence type="predicted"/>
<evidence type="ECO:0000256" key="1">
    <source>
        <dbReference type="SAM" id="MobiDB-lite"/>
    </source>
</evidence>
<gene>
    <name evidence="2" type="ORF">LshimejAT787_0411020</name>
</gene>
<comment type="caution">
    <text evidence="2">The sequence shown here is derived from an EMBL/GenBank/DDBJ whole genome shotgun (WGS) entry which is preliminary data.</text>
</comment>